<sequence length="112" mass="12368">MAFLSLPHPPPPSSTVAIIFTLAFIFFLTVPPHCPGVMGMEEASKKVIGSRPPACVNKCHKCRPCMATLVVPHQKTGHNNMGFTLKMVPPGDDDPYYLLSWKCKCGHKFFQP</sequence>
<keyword evidence="8" id="KW-0472">Membrane</keyword>
<evidence type="ECO:0000313" key="10">
    <source>
        <dbReference type="Proteomes" id="UP001293593"/>
    </source>
</evidence>
<dbReference type="InterPro" id="IPR039455">
    <property type="entry name" value="EPFL"/>
</dbReference>
<protein>
    <recommendedName>
        <fullName evidence="7">Epidermal patterning factor-like protein</fullName>
    </recommendedName>
</protein>
<evidence type="ECO:0000256" key="5">
    <source>
        <dbReference type="ARBA" id="ARBA00022729"/>
    </source>
</evidence>
<proteinExistence type="inferred from homology"/>
<feature type="transmembrane region" description="Helical" evidence="8">
    <location>
        <begin position="12"/>
        <end position="30"/>
    </location>
</feature>
<organism evidence="9 10">
    <name type="scientific">Acacia crassicarpa</name>
    <name type="common">northern wattle</name>
    <dbReference type="NCBI Taxonomy" id="499986"/>
    <lineage>
        <taxon>Eukaryota</taxon>
        <taxon>Viridiplantae</taxon>
        <taxon>Streptophyta</taxon>
        <taxon>Embryophyta</taxon>
        <taxon>Tracheophyta</taxon>
        <taxon>Spermatophyta</taxon>
        <taxon>Magnoliopsida</taxon>
        <taxon>eudicotyledons</taxon>
        <taxon>Gunneridae</taxon>
        <taxon>Pentapetalae</taxon>
        <taxon>rosids</taxon>
        <taxon>fabids</taxon>
        <taxon>Fabales</taxon>
        <taxon>Fabaceae</taxon>
        <taxon>Caesalpinioideae</taxon>
        <taxon>mimosoid clade</taxon>
        <taxon>Acacieae</taxon>
        <taxon>Acacia</taxon>
    </lineage>
</organism>
<dbReference type="Pfam" id="PF17181">
    <property type="entry name" value="EPF"/>
    <property type="match status" value="1"/>
</dbReference>
<accession>A0AAE1IN04</accession>
<keyword evidence="8" id="KW-0812">Transmembrane</keyword>
<comment type="similarity">
    <text evidence="2 7">Belongs to the plant cysteine rich small secretory peptide family. Epidermal patterning factor subfamily.</text>
</comment>
<keyword evidence="8" id="KW-1133">Transmembrane helix</keyword>
<evidence type="ECO:0000256" key="2">
    <source>
        <dbReference type="ARBA" id="ARBA00008127"/>
    </source>
</evidence>
<evidence type="ECO:0000256" key="8">
    <source>
        <dbReference type="SAM" id="Phobius"/>
    </source>
</evidence>
<reference evidence="9" key="1">
    <citation type="submission" date="2023-10" db="EMBL/GenBank/DDBJ databases">
        <title>Chromosome-level genome of the transformable northern wattle, Acacia crassicarpa.</title>
        <authorList>
            <person name="Massaro I."/>
            <person name="Sinha N.R."/>
            <person name="Poethig S."/>
            <person name="Leichty A.R."/>
        </authorList>
    </citation>
    <scope>NUCLEOTIDE SEQUENCE</scope>
    <source>
        <strain evidence="9">Acra3RX</strain>
        <tissue evidence="9">Leaf</tissue>
    </source>
</reference>
<evidence type="ECO:0000256" key="7">
    <source>
        <dbReference type="RuleBase" id="RU367102"/>
    </source>
</evidence>
<keyword evidence="10" id="KW-1185">Reference proteome</keyword>
<dbReference type="GO" id="GO:0010052">
    <property type="term" value="P:guard cell differentiation"/>
    <property type="evidence" value="ECO:0007669"/>
    <property type="project" value="UniProtKB-UniRule"/>
</dbReference>
<evidence type="ECO:0000256" key="6">
    <source>
        <dbReference type="ARBA" id="ARBA00023157"/>
    </source>
</evidence>
<keyword evidence="4 7" id="KW-0964">Secreted</keyword>
<dbReference type="PANTHER" id="PTHR33109">
    <property type="entry name" value="EPIDERMAL PATTERNING FACTOR-LIKE PROTEIN 4"/>
    <property type="match status" value="1"/>
</dbReference>
<evidence type="ECO:0000256" key="4">
    <source>
        <dbReference type="ARBA" id="ARBA00022525"/>
    </source>
</evidence>
<dbReference type="AlphaFoldDB" id="A0AAE1IN04"/>
<evidence type="ECO:0000256" key="1">
    <source>
        <dbReference type="ARBA" id="ARBA00004613"/>
    </source>
</evidence>
<keyword evidence="3 7" id="KW-0217">Developmental protein</keyword>
<keyword evidence="6" id="KW-1015">Disulfide bond</keyword>
<comment type="subcellular location">
    <subcellularLocation>
        <location evidence="1 7">Secreted</location>
    </subcellularLocation>
</comment>
<dbReference type="PANTHER" id="PTHR33109:SF82">
    <property type="entry name" value="EPIDERMAL PATTERNING FACTOR-LIKE PROTEIN"/>
    <property type="match status" value="1"/>
</dbReference>
<keyword evidence="5" id="KW-0732">Signal</keyword>
<evidence type="ECO:0000313" key="9">
    <source>
        <dbReference type="EMBL" id="KAK4252900.1"/>
    </source>
</evidence>
<gene>
    <name evidence="9" type="ORF">QN277_011033</name>
</gene>
<name>A0AAE1IN04_9FABA</name>
<evidence type="ECO:0000256" key="3">
    <source>
        <dbReference type="ARBA" id="ARBA00022473"/>
    </source>
</evidence>
<dbReference type="EMBL" id="JAWXYG010000019">
    <property type="protein sequence ID" value="KAK4252900.1"/>
    <property type="molecule type" value="Genomic_DNA"/>
</dbReference>
<dbReference type="GO" id="GO:0005576">
    <property type="term" value="C:extracellular region"/>
    <property type="evidence" value="ECO:0007669"/>
    <property type="project" value="UniProtKB-SubCell"/>
</dbReference>
<comment type="function">
    <text evidence="7">Controls stomatal patterning.</text>
</comment>
<comment type="caution">
    <text evidence="9">The sequence shown here is derived from an EMBL/GenBank/DDBJ whole genome shotgun (WGS) entry which is preliminary data.</text>
</comment>
<dbReference type="Proteomes" id="UP001293593">
    <property type="component" value="Unassembled WGS sequence"/>
</dbReference>